<sequence length="37" mass="4330">MIEQEPGLKYRLQQLLSNLREGTLRLRKLILPSDGLH</sequence>
<feature type="non-terminal residue" evidence="1">
    <location>
        <position position="37"/>
    </location>
</feature>
<comment type="caution">
    <text evidence="1">The sequence shown here is derived from an EMBL/GenBank/DDBJ whole genome shotgun (WGS) entry which is preliminary data.</text>
</comment>
<organism evidence="1">
    <name type="scientific">marine sediment metagenome</name>
    <dbReference type="NCBI Taxonomy" id="412755"/>
    <lineage>
        <taxon>unclassified sequences</taxon>
        <taxon>metagenomes</taxon>
        <taxon>ecological metagenomes</taxon>
    </lineage>
</organism>
<proteinExistence type="predicted"/>
<reference evidence="1" key="1">
    <citation type="journal article" date="2015" name="Nature">
        <title>Complex archaea that bridge the gap between prokaryotes and eukaryotes.</title>
        <authorList>
            <person name="Spang A."/>
            <person name="Saw J.H."/>
            <person name="Jorgensen S.L."/>
            <person name="Zaremba-Niedzwiedzka K."/>
            <person name="Martijn J."/>
            <person name="Lind A.E."/>
            <person name="van Eijk R."/>
            <person name="Schleper C."/>
            <person name="Guy L."/>
            <person name="Ettema T.J."/>
        </authorList>
    </citation>
    <scope>NUCLEOTIDE SEQUENCE</scope>
</reference>
<dbReference type="AlphaFoldDB" id="A0A0F8ZLG2"/>
<dbReference type="EMBL" id="LAZR01047250">
    <property type="protein sequence ID" value="KKK94652.1"/>
    <property type="molecule type" value="Genomic_DNA"/>
</dbReference>
<name>A0A0F8ZLG2_9ZZZZ</name>
<accession>A0A0F8ZLG2</accession>
<evidence type="ECO:0000313" key="1">
    <source>
        <dbReference type="EMBL" id="KKK94652.1"/>
    </source>
</evidence>
<gene>
    <name evidence="1" type="ORF">LCGC14_2680680</name>
</gene>
<protein>
    <submittedName>
        <fullName evidence="1">Uncharacterized protein</fullName>
    </submittedName>
</protein>